<dbReference type="PANTHER" id="PTHR30303:SF0">
    <property type="entry name" value="CARBAMOYL DEHYDRATASE HYPE"/>
    <property type="match status" value="1"/>
</dbReference>
<dbReference type="AlphaFoldDB" id="A0A316E901"/>
<protein>
    <submittedName>
        <fullName evidence="3">AIR synthase related protein</fullName>
    </submittedName>
</protein>
<dbReference type="Proteomes" id="UP000245697">
    <property type="component" value="Unassembled WGS sequence"/>
</dbReference>
<dbReference type="InterPro" id="IPR036921">
    <property type="entry name" value="PurM-like_N_sf"/>
</dbReference>
<sequence length="194" mass="19141">MLGVHGTVNDLAMRSAMPVAYVVEEGLPLTDLRRVAASVGAAAVTARVSVVTGDTKVVGRGAADRMFVVTAGLGRRLPGAAPTGAGARPEAQERPGQHDDQLGATAGESVAGTGGCCRGCAVLHDRSRDGCHVVGGLPGGLGADAHGEADVGAAQRGRDPVTGQRPGVAAGDRIAGSEEAEVSADGGCSTGGRR</sequence>
<reference evidence="3 4" key="1">
    <citation type="submission" date="2018-05" db="EMBL/GenBank/DDBJ databases">
        <title>Genomic Encyclopedia of Archaeal and Bacterial Type Strains, Phase II (KMG-II): from individual species to whole genera.</title>
        <authorList>
            <person name="Goeker M."/>
        </authorList>
    </citation>
    <scope>NUCLEOTIDE SEQUENCE [LARGE SCALE GENOMIC DNA]</scope>
    <source>
        <strain evidence="3 4">DSM 45184</strain>
    </source>
</reference>
<name>A0A316E901_9ACTN</name>
<evidence type="ECO:0000256" key="1">
    <source>
        <dbReference type="SAM" id="MobiDB-lite"/>
    </source>
</evidence>
<feature type="domain" description="PurM-like N-terminal" evidence="2">
    <location>
        <begin position="3"/>
        <end position="75"/>
    </location>
</feature>
<dbReference type="Gene3D" id="3.30.1330.10">
    <property type="entry name" value="PurM-like, N-terminal domain"/>
    <property type="match status" value="1"/>
</dbReference>
<feature type="region of interest" description="Disordered" evidence="1">
    <location>
        <begin position="150"/>
        <end position="194"/>
    </location>
</feature>
<evidence type="ECO:0000259" key="2">
    <source>
        <dbReference type="Pfam" id="PF00586"/>
    </source>
</evidence>
<accession>A0A316E901</accession>
<comment type="caution">
    <text evidence="3">The sequence shown here is derived from an EMBL/GenBank/DDBJ whole genome shotgun (WGS) entry which is preliminary data.</text>
</comment>
<dbReference type="EMBL" id="QGGR01000057">
    <property type="protein sequence ID" value="PWK26975.1"/>
    <property type="molecule type" value="Genomic_DNA"/>
</dbReference>
<evidence type="ECO:0000313" key="4">
    <source>
        <dbReference type="Proteomes" id="UP000245697"/>
    </source>
</evidence>
<dbReference type="PANTHER" id="PTHR30303">
    <property type="entry name" value="HYDROGENASE ISOENZYMES FORMATION PROTEIN HYPE"/>
    <property type="match status" value="1"/>
</dbReference>
<dbReference type="Pfam" id="PF00586">
    <property type="entry name" value="AIRS"/>
    <property type="match status" value="1"/>
</dbReference>
<feature type="region of interest" description="Disordered" evidence="1">
    <location>
        <begin position="78"/>
        <end position="106"/>
    </location>
</feature>
<gene>
    <name evidence="3" type="ORF">BC793_15714</name>
</gene>
<dbReference type="SUPFAM" id="SSF55326">
    <property type="entry name" value="PurM N-terminal domain-like"/>
    <property type="match status" value="1"/>
</dbReference>
<proteinExistence type="predicted"/>
<dbReference type="GO" id="GO:0051604">
    <property type="term" value="P:protein maturation"/>
    <property type="evidence" value="ECO:0007669"/>
    <property type="project" value="TreeGrafter"/>
</dbReference>
<organism evidence="3 4">
    <name type="scientific">Actinoplanes xinjiangensis</name>
    <dbReference type="NCBI Taxonomy" id="512350"/>
    <lineage>
        <taxon>Bacteria</taxon>
        <taxon>Bacillati</taxon>
        <taxon>Actinomycetota</taxon>
        <taxon>Actinomycetes</taxon>
        <taxon>Micromonosporales</taxon>
        <taxon>Micromonosporaceae</taxon>
        <taxon>Actinoplanes</taxon>
    </lineage>
</organism>
<feature type="compositionally biased region" description="Basic and acidic residues" evidence="1">
    <location>
        <begin position="90"/>
        <end position="101"/>
    </location>
</feature>
<dbReference type="InterPro" id="IPR016188">
    <property type="entry name" value="PurM-like_N"/>
</dbReference>
<dbReference type="InterPro" id="IPR011854">
    <property type="entry name" value="HypE"/>
</dbReference>
<feature type="compositionally biased region" description="Low complexity" evidence="1">
    <location>
        <begin position="78"/>
        <end position="89"/>
    </location>
</feature>
<evidence type="ECO:0000313" key="3">
    <source>
        <dbReference type="EMBL" id="PWK26975.1"/>
    </source>
</evidence>
<keyword evidence="4" id="KW-1185">Reference proteome</keyword>